<evidence type="ECO:0000256" key="1">
    <source>
        <dbReference type="SAM" id="MobiDB-lite"/>
    </source>
</evidence>
<dbReference type="AlphaFoldDB" id="A0A6J4TSI9"/>
<evidence type="ECO:0000256" key="2">
    <source>
        <dbReference type="SAM" id="Phobius"/>
    </source>
</evidence>
<feature type="transmembrane region" description="Helical" evidence="2">
    <location>
        <begin position="40"/>
        <end position="59"/>
    </location>
</feature>
<keyword evidence="2" id="KW-0472">Membrane</keyword>
<feature type="transmembrane region" description="Helical" evidence="2">
    <location>
        <begin position="108"/>
        <end position="128"/>
    </location>
</feature>
<accession>A0A6J4TSI9</accession>
<evidence type="ECO:0000313" key="3">
    <source>
        <dbReference type="EMBL" id="CAA9531465.1"/>
    </source>
</evidence>
<feature type="transmembrane region" description="Helical" evidence="2">
    <location>
        <begin position="7"/>
        <end position="28"/>
    </location>
</feature>
<feature type="region of interest" description="Disordered" evidence="1">
    <location>
        <begin position="138"/>
        <end position="179"/>
    </location>
</feature>
<organism evidence="3">
    <name type="scientific">uncultured Solirubrobacteraceae bacterium</name>
    <dbReference type="NCBI Taxonomy" id="1162706"/>
    <lineage>
        <taxon>Bacteria</taxon>
        <taxon>Bacillati</taxon>
        <taxon>Actinomycetota</taxon>
        <taxon>Thermoleophilia</taxon>
        <taxon>Solirubrobacterales</taxon>
        <taxon>Solirubrobacteraceae</taxon>
        <taxon>environmental samples</taxon>
    </lineage>
</organism>
<protein>
    <submittedName>
        <fullName evidence="3">Uncharacterized protein</fullName>
    </submittedName>
</protein>
<keyword evidence="2" id="KW-0812">Transmembrane</keyword>
<feature type="transmembrane region" description="Helical" evidence="2">
    <location>
        <begin position="71"/>
        <end position="88"/>
    </location>
</feature>
<keyword evidence="2" id="KW-1133">Transmembrane helix</keyword>
<name>A0A6J4TSI9_9ACTN</name>
<proteinExistence type="predicted"/>
<gene>
    <name evidence="3" type="ORF">AVDCRST_MAG30-3819</name>
</gene>
<reference evidence="3" key="1">
    <citation type="submission" date="2020-02" db="EMBL/GenBank/DDBJ databases">
        <authorList>
            <person name="Meier V. D."/>
        </authorList>
    </citation>
    <scope>NUCLEOTIDE SEQUENCE</scope>
    <source>
        <strain evidence="3">AVDCRST_MAG30</strain>
    </source>
</reference>
<feature type="compositionally biased region" description="Pro residues" evidence="1">
    <location>
        <begin position="165"/>
        <end position="179"/>
    </location>
</feature>
<dbReference type="EMBL" id="CADCVS010000505">
    <property type="protein sequence ID" value="CAA9531465.1"/>
    <property type="molecule type" value="Genomic_DNA"/>
</dbReference>
<sequence>MARRIEAGPLVVALGAILLLVSLFLEWFEPGLTAWTAFEALDLVLAAIAIAALLAALGLIAPNLATLDRRWLAPLAVAALVIIGSQVLNPPPGAGNGDIEPGGWLGLAGALLMCAGALLSFSKVRFAVTVEGRDPRRRVQAVDARASAPPPAAVPADPDQTLPISPAPAPYSPPPPREP</sequence>